<dbReference type="PANTHER" id="PTHR12147">
    <property type="entry name" value="METALLOPEPTIDASE M28 FAMILY MEMBER"/>
    <property type="match status" value="1"/>
</dbReference>
<dbReference type="InterPro" id="IPR007484">
    <property type="entry name" value="Peptidase_M28"/>
</dbReference>
<sequence length="825" mass="85165">MHEQHAAPTRTRTPKRVLGVLGAAAIAVPLIAAPSAAFAAPYAPPAGIDAIKSGSYMPDYLQEFTGQVDDAAVFEHVRHLAVDIGPRVAGTSAEVEANAYVKEQLDSYGFTTRTETFPVSVSTFANVTPDRDLPTQVSWQYRPAANALFTNTPVTAQVFDLGTNTTVVPEDVAGKFVVATWNATSATRTQLLTDLATAGATGVIFTNTTANQALSNPGNVPEAATGIQVVGASLYQGERIRELLSTGPLTLSVTTERSSTESSNTIGVRPAVGDTDGNAPILYIGAHIDSVVGSPGASDNASGVGIMLESARLLSQYALDTEIRVGTWGAEEKGIIGSQVHAKSLTPEEIDRTIGAWNMDMAGTAHLGTPEKPFGFWGLSLTKDGINNDVLNHADALSGHTDRGPLNRGFVGRSDHQSFQDVGIDAAVFSWMFWSERDSIVLEPTYHMSNDTIDYVSQERMGVSAEIIGGSAFRAALNTLTVSVEDEAGKPAAGVPVAMSCGTDEGWREVGTTEDDGTVSALAPTTECDFAALGANGAIGGALDQAIATDAEVEIALINDTTTPTVAFDAPDGANAAGWYRTAPITVGITAGDETDDAPTVEFSRNGTDWAAYTGPIELADEGVNTLYARATDGAGNTTQLPAEGPQEFLLDSVAPTLAATAHPDARGDVTVEAADATSGVADVEYRFLPDGAWAPLQTEPAAAAGAAAAAAAVTTEAFTATVPLDAEAATVEVRATDTAGNASAAVTLNFAADATVKPEPKPEPKPDGKTPPAEGKPAPGKELAQTGGPTLLAYGAFAGGLLLLSGGALLIARRRALRAELSDS</sequence>
<keyword evidence="2" id="KW-1133">Transmembrane helix</keyword>
<accession>A0ABS1SCY0</accession>
<dbReference type="EMBL" id="QYAC01000002">
    <property type="protein sequence ID" value="MBL3678403.1"/>
    <property type="molecule type" value="Genomic_DNA"/>
</dbReference>
<feature type="chain" id="PRO_5047446910" evidence="3">
    <location>
        <begin position="40"/>
        <end position="825"/>
    </location>
</feature>
<reference evidence="5 6" key="1">
    <citation type="submission" date="2018-09" db="EMBL/GenBank/DDBJ databases">
        <title>Comparative genomics of Leucobacter spp.</title>
        <authorList>
            <person name="Reis A.C."/>
            <person name="Kolvenbach B.A."/>
            <person name="Corvini P.F.X."/>
            <person name="Nunes O.C."/>
        </authorList>
    </citation>
    <scope>NUCLEOTIDE SEQUENCE [LARGE SCALE GENOMIC DNA]</scope>
    <source>
        <strain evidence="5 6">TAN 31504</strain>
    </source>
</reference>
<feature type="signal peptide" evidence="3">
    <location>
        <begin position="1"/>
        <end position="39"/>
    </location>
</feature>
<dbReference type="SUPFAM" id="SSF53187">
    <property type="entry name" value="Zn-dependent exopeptidases"/>
    <property type="match status" value="1"/>
</dbReference>
<comment type="caution">
    <text evidence="5">The sequence shown here is derived from an EMBL/GenBank/DDBJ whole genome shotgun (WGS) entry which is preliminary data.</text>
</comment>
<dbReference type="Gene3D" id="3.40.630.10">
    <property type="entry name" value="Zn peptidases"/>
    <property type="match status" value="1"/>
</dbReference>
<evidence type="ECO:0000259" key="4">
    <source>
        <dbReference type="Pfam" id="PF04389"/>
    </source>
</evidence>
<dbReference type="InterPro" id="IPR045175">
    <property type="entry name" value="M28_fam"/>
</dbReference>
<dbReference type="Gene3D" id="3.50.30.30">
    <property type="match status" value="1"/>
</dbReference>
<dbReference type="InterPro" id="IPR058094">
    <property type="entry name" value="Ig-like_OmpL47-like"/>
</dbReference>
<evidence type="ECO:0000256" key="3">
    <source>
        <dbReference type="SAM" id="SignalP"/>
    </source>
</evidence>
<evidence type="ECO:0000313" key="5">
    <source>
        <dbReference type="EMBL" id="MBL3678403.1"/>
    </source>
</evidence>
<dbReference type="NCBIfam" id="NF047446">
    <property type="entry name" value="barrel_OmpL47"/>
    <property type="match status" value="1"/>
</dbReference>
<evidence type="ECO:0000256" key="2">
    <source>
        <dbReference type="SAM" id="Phobius"/>
    </source>
</evidence>
<keyword evidence="2" id="KW-0812">Transmembrane</keyword>
<keyword evidence="6" id="KW-1185">Reference proteome</keyword>
<feature type="compositionally biased region" description="Basic and acidic residues" evidence="1">
    <location>
        <begin position="757"/>
        <end position="769"/>
    </location>
</feature>
<feature type="transmembrane region" description="Helical" evidence="2">
    <location>
        <begin position="792"/>
        <end position="813"/>
    </location>
</feature>
<dbReference type="PANTHER" id="PTHR12147:SF26">
    <property type="entry name" value="PEPTIDASE M28 DOMAIN-CONTAINING PROTEIN"/>
    <property type="match status" value="1"/>
</dbReference>
<evidence type="ECO:0000256" key="1">
    <source>
        <dbReference type="SAM" id="MobiDB-lite"/>
    </source>
</evidence>
<dbReference type="Proteomes" id="UP001645859">
    <property type="component" value="Unassembled WGS sequence"/>
</dbReference>
<proteinExistence type="predicted"/>
<keyword evidence="2" id="KW-0472">Membrane</keyword>
<gene>
    <name evidence="5" type="ORF">D3230_03675</name>
</gene>
<evidence type="ECO:0000313" key="6">
    <source>
        <dbReference type="Proteomes" id="UP001645859"/>
    </source>
</evidence>
<dbReference type="Pfam" id="PF04389">
    <property type="entry name" value="Peptidase_M28"/>
    <property type="match status" value="1"/>
</dbReference>
<feature type="region of interest" description="Disordered" evidence="1">
    <location>
        <begin position="754"/>
        <end position="786"/>
    </location>
</feature>
<feature type="domain" description="Peptidase M28" evidence="4">
    <location>
        <begin position="278"/>
        <end position="468"/>
    </location>
</feature>
<dbReference type="RefSeq" id="WP_202343684.1">
    <property type="nucleotide sequence ID" value="NZ_BAAAPI010000002.1"/>
</dbReference>
<organism evidence="5 6">
    <name type="scientific">Leucobacter chromiireducens subsp. solipictus</name>
    <dbReference type="NCBI Taxonomy" id="398235"/>
    <lineage>
        <taxon>Bacteria</taxon>
        <taxon>Bacillati</taxon>
        <taxon>Actinomycetota</taxon>
        <taxon>Actinomycetes</taxon>
        <taxon>Micrococcales</taxon>
        <taxon>Microbacteriaceae</taxon>
        <taxon>Leucobacter</taxon>
    </lineage>
</organism>
<keyword evidence="3" id="KW-0732">Signal</keyword>
<name>A0ABS1SCY0_9MICO</name>
<protein>
    <submittedName>
        <fullName evidence="5">M28 family peptidase</fullName>
    </submittedName>
</protein>